<reference evidence="1 2" key="1">
    <citation type="submission" date="2021-06" db="EMBL/GenBank/DDBJ databases">
        <title>Caerostris extrusa draft genome.</title>
        <authorList>
            <person name="Kono N."/>
            <person name="Arakawa K."/>
        </authorList>
    </citation>
    <scope>NUCLEOTIDE SEQUENCE [LARGE SCALE GENOMIC DNA]</scope>
</reference>
<accession>A0AAV4SRC1</accession>
<comment type="caution">
    <text evidence="1">The sequence shown here is derived from an EMBL/GenBank/DDBJ whole genome shotgun (WGS) entry which is preliminary data.</text>
</comment>
<dbReference type="EMBL" id="BPLR01009930">
    <property type="protein sequence ID" value="GIY35544.1"/>
    <property type="molecule type" value="Genomic_DNA"/>
</dbReference>
<sequence>MLVEMVKSTAYLHGALRDSRNLKRTVWRSLSEQIILLEWGGSSREVAAREGEVATYLHGALRDSTNLKENCLGNRGIKTDKTLGSGAGSSREVVVKVAAYLHGALRGIHQLKRELSGE</sequence>
<organism evidence="1 2">
    <name type="scientific">Caerostris extrusa</name>
    <name type="common">Bark spider</name>
    <name type="synonym">Caerostris bankana</name>
    <dbReference type="NCBI Taxonomy" id="172846"/>
    <lineage>
        <taxon>Eukaryota</taxon>
        <taxon>Metazoa</taxon>
        <taxon>Ecdysozoa</taxon>
        <taxon>Arthropoda</taxon>
        <taxon>Chelicerata</taxon>
        <taxon>Arachnida</taxon>
        <taxon>Araneae</taxon>
        <taxon>Araneomorphae</taxon>
        <taxon>Entelegynae</taxon>
        <taxon>Araneoidea</taxon>
        <taxon>Araneidae</taxon>
        <taxon>Caerostris</taxon>
    </lineage>
</organism>
<proteinExistence type="predicted"/>
<evidence type="ECO:0000313" key="1">
    <source>
        <dbReference type="EMBL" id="GIY35544.1"/>
    </source>
</evidence>
<dbReference type="AlphaFoldDB" id="A0AAV4SRC1"/>
<evidence type="ECO:0000313" key="2">
    <source>
        <dbReference type="Proteomes" id="UP001054945"/>
    </source>
</evidence>
<protein>
    <submittedName>
        <fullName evidence="1">Uncharacterized protein</fullName>
    </submittedName>
</protein>
<gene>
    <name evidence="1" type="ORF">CEXT_481011</name>
</gene>
<name>A0AAV4SRC1_CAEEX</name>
<dbReference type="Proteomes" id="UP001054945">
    <property type="component" value="Unassembled WGS sequence"/>
</dbReference>
<keyword evidence="2" id="KW-1185">Reference proteome</keyword>